<dbReference type="GO" id="GO:0004571">
    <property type="term" value="F:mannosyl-oligosaccharide 1,2-alpha-mannosidase activity"/>
    <property type="evidence" value="ECO:0007669"/>
    <property type="project" value="InterPro"/>
</dbReference>
<dbReference type="GO" id="GO:0005509">
    <property type="term" value="F:calcium ion binding"/>
    <property type="evidence" value="ECO:0007669"/>
    <property type="project" value="InterPro"/>
</dbReference>
<comment type="caution">
    <text evidence="7">The sequence shown here is derived from an EMBL/GenBank/DDBJ whole genome shotgun (WGS) entry which is preliminary data.</text>
</comment>
<dbReference type="GO" id="GO:0005783">
    <property type="term" value="C:endoplasmic reticulum"/>
    <property type="evidence" value="ECO:0007669"/>
    <property type="project" value="TreeGrafter"/>
</dbReference>
<evidence type="ECO:0000256" key="3">
    <source>
        <dbReference type="ARBA" id="ARBA00007658"/>
    </source>
</evidence>
<dbReference type="AlphaFoldDB" id="A0AAE1PL98"/>
<dbReference type="Gene3D" id="1.50.10.10">
    <property type="match status" value="1"/>
</dbReference>
<gene>
    <name evidence="7" type="ORF">Pmani_019213</name>
</gene>
<name>A0AAE1PL98_9EUCA</name>
<comment type="cofactor">
    <cofactor evidence="1">
        <name>Ca(2+)</name>
        <dbReference type="ChEBI" id="CHEBI:29108"/>
    </cofactor>
</comment>
<comment type="pathway">
    <text evidence="2">Protein modification; protein glycosylation.</text>
</comment>
<dbReference type="EMBL" id="JAWZYT010001795">
    <property type="protein sequence ID" value="KAK4309142.1"/>
    <property type="molecule type" value="Genomic_DNA"/>
</dbReference>
<dbReference type="InterPro" id="IPR001382">
    <property type="entry name" value="Glyco_hydro_47"/>
</dbReference>
<proteinExistence type="inferred from homology"/>
<dbReference type="GO" id="GO:0000139">
    <property type="term" value="C:Golgi membrane"/>
    <property type="evidence" value="ECO:0007669"/>
    <property type="project" value="TreeGrafter"/>
</dbReference>
<protein>
    <recommendedName>
        <fullName evidence="6">alpha-1,2-Mannosidase</fullName>
        <ecNumber evidence="6">3.2.1.-</ecNumber>
    </recommendedName>
</protein>
<dbReference type="EC" id="3.2.1.-" evidence="6"/>
<evidence type="ECO:0000256" key="2">
    <source>
        <dbReference type="ARBA" id="ARBA00004922"/>
    </source>
</evidence>
<organism evidence="7 8">
    <name type="scientific">Petrolisthes manimaculis</name>
    <dbReference type="NCBI Taxonomy" id="1843537"/>
    <lineage>
        <taxon>Eukaryota</taxon>
        <taxon>Metazoa</taxon>
        <taxon>Ecdysozoa</taxon>
        <taxon>Arthropoda</taxon>
        <taxon>Crustacea</taxon>
        <taxon>Multicrustacea</taxon>
        <taxon>Malacostraca</taxon>
        <taxon>Eumalacostraca</taxon>
        <taxon>Eucarida</taxon>
        <taxon>Decapoda</taxon>
        <taxon>Pleocyemata</taxon>
        <taxon>Anomura</taxon>
        <taxon>Galatheoidea</taxon>
        <taxon>Porcellanidae</taxon>
        <taxon>Petrolisthes</taxon>
    </lineage>
</organism>
<evidence type="ECO:0000256" key="4">
    <source>
        <dbReference type="ARBA" id="ARBA00022801"/>
    </source>
</evidence>
<dbReference type="InterPro" id="IPR012341">
    <property type="entry name" value="6hp_glycosidase-like_sf"/>
</dbReference>
<keyword evidence="4 6" id="KW-0378">Hydrolase</keyword>
<keyword evidence="8" id="KW-1185">Reference proteome</keyword>
<dbReference type="SUPFAM" id="SSF48225">
    <property type="entry name" value="Seven-hairpin glycosidases"/>
    <property type="match status" value="1"/>
</dbReference>
<evidence type="ECO:0000256" key="6">
    <source>
        <dbReference type="RuleBase" id="RU361193"/>
    </source>
</evidence>
<evidence type="ECO:0000256" key="5">
    <source>
        <dbReference type="ARBA" id="ARBA00023157"/>
    </source>
</evidence>
<dbReference type="PRINTS" id="PR00747">
    <property type="entry name" value="GLYHDRLASE47"/>
</dbReference>
<dbReference type="Proteomes" id="UP001292094">
    <property type="component" value="Unassembled WGS sequence"/>
</dbReference>
<dbReference type="InterPro" id="IPR036026">
    <property type="entry name" value="Seven-hairpin_glycosidases"/>
</dbReference>
<reference evidence="7" key="1">
    <citation type="submission" date="2023-11" db="EMBL/GenBank/DDBJ databases">
        <title>Genome assemblies of two species of porcelain crab, Petrolisthes cinctipes and Petrolisthes manimaculis (Anomura: Porcellanidae).</title>
        <authorList>
            <person name="Angst P."/>
        </authorList>
    </citation>
    <scope>NUCLEOTIDE SEQUENCE</scope>
    <source>
        <strain evidence="7">PB745_02</strain>
        <tissue evidence="7">Gill</tissue>
    </source>
</reference>
<dbReference type="PANTHER" id="PTHR11742:SF6">
    <property type="entry name" value="MANNOSYL-OLIGOSACCHARIDE ALPHA-1,2-MANNOSIDASE IA-RELATED"/>
    <property type="match status" value="1"/>
</dbReference>
<dbReference type="PANTHER" id="PTHR11742">
    <property type="entry name" value="MANNOSYL-OLIGOSACCHARIDE ALPHA-1,2-MANNOSIDASE-RELATED"/>
    <property type="match status" value="1"/>
</dbReference>
<evidence type="ECO:0000256" key="1">
    <source>
        <dbReference type="ARBA" id="ARBA00001913"/>
    </source>
</evidence>
<accession>A0AAE1PL98</accession>
<comment type="similarity">
    <text evidence="3 6">Belongs to the glycosyl hydrolase 47 family.</text>
</comment>
<keyword evidence="5" id="KW-1015">Disulfide bond</keyword>
<keyword evidence="6" id="KW-0326">Glycosidase</keyword>
<evidence type="ECO:0000313" key="8">
    <source>
        <dbReference type="Proteomes" id="UP001292094"/>
    </source>
</evidence>
<dbReference type="GO" id="GO:0005975">
    <property type="term" value="P:carbohydrate metabolic process"/>
    <property type="evidence" value="ECO:0007669"/>
    <property type="project" value="InterPro"/>
</dbReference>
<dbReference type="InterPro" id="IPR050749">
    <property type="entry name" value="Glycosyl_Hydrolase_47"/>
</dbReference>
<evidence type="ECO:0000313" key="7">
    <source>
        <dbReference type="EMBL" id="KAK4309142.1"/>
    </source>
</evidence>
<sequence>MTLHAWRGYKTYAWGKNELRPVSKGGHSAGIFGHQDMGATIVDALDTLFIMGLTDEFNEGRAWIQNHLDFNQLTSQMSVFETNIRFVGGLLSSYSLTGDPLFRDRALHIARKLLPAFDTPTGIP</sequence>
<dbReference type="Pfam" id="PF01532">
    <property type="entry name" value="Glyco_hydro_47"/>
    <property type="match status" value="1"/>
</dbReference>